<dbReference type="FunFam" id="2.10.25.10:FF:000031">
    <property type="entry name" value="neurogenic locus notch homolog protein 3"/>
    <property type="match status" value="1"/>
</dbReference>
<dbReference type="FunFam" id="2.10.25.10:FF:000064">
    <property type="entry name" value="Delta-like protein"/>
    <property type="match status" value="1"/>
</dbReference>
<dbReference type="FunFam" id="2.60.40.3510:FF:000008">
    <property type="entry name" value="Delta-like protein"/>
    <property type="match status" value="1"/>
</dbReference>
<dbReference type="GO" id="GO:0005509">
    <property type="term" value="F:calcium ion binding"/>
    <property type="evidence" value="ECO:0007669"/>
    <property type="project" value="InterPro"/>
</dbReference>
<dbReference type="PROSITE" id="PS00010">
    <property type="entry name" value="ASX_HYDROXYL"/>
    <property type="match status" value="3"/>
</dbReference>
<dbReference type="InterPro" id="IPR013032">
    <property type="entry name" value="EGF-like_CS"/>
</dbReference>
<evidence type="ECO:0000256" key="10">
    <source>
        <dbReference type="ARBA" id="ARBA00023136"/>
    </source>
</evidence>
<keyword evidence="4 13" id="KW-0245">EGF-like domain</keyword>
<dbReference type="InterPro" id="IPR011651">
    <property type="entry name" value="Notch_ligand_N"/>
</dbReference>
<evidence type="ECO:0000256" key="17">
    <source>
        <dbReference type="SAM" id="Phobius"/>
    </source>
</evidence>
<dbReference type="FunFam" id="2.10.25.10:FF:000018">
    <property type="entry name" value="Delta-like 1"/>
    <property type="match status" value="1"/>
</dbReference>
<gene>
    <name evidence="22" type="primary">LOC115623809</name>
</gene>
<evidence type="ECO:0000256" key="16">
    <source>
        <dbReference type="SAM" id="Coils"/>
    </source>
</evidence>
<dbReference type="SUPFAM" id="SSF57196">
    <property type="entry name" value="EGF/Laminin"/>
    <property type="match status" value="3"/>
</dbReference>
<dbReference type="Pfam" id="PF12661">
    <property type="entry name" value="hEGF"/>
    <property type="match status" value="1"/>
</dbReference>
<dbReference type="InterPro" id="IPR018097">
    <property type="entry name" value="EGF_Ca-bd_CS"/>
</dbReference>
<evidence type="ECO:0000256" key="3">
    <source>
        <dbReference type="ARBA" id="ARBA00022475"/>
    </source>
</evidence>
<dbReference type="Pfam" id="PF21700">
    <property type="entry name" value="EGF_DL_JAG"/>
    <property type="match status" value="1"/>
</dbReference>
<comment type="function">
    <text evidence="15">Putative Notch ligand involved in the mediation of Notch signaling.</text>
</comment>
<feature type="domain" description="EGF-like" evidence="19">
    <location>
        <begin position="493"/>
        <end position="529"/>
    </location>
</feature>
<keyword evidence="10 15" id="KW-0472">Membrane</keyword>
<evidence type="ECO:0000256" key="12">
    <source>
        <dbReference type="ARBA" id="ARBA00023180"/>
    </source>
</evidence>
<feature type="domain" description="EGF-like" evidence="19">
    <location>
        <begin position="455"/>
        <end position="491"/>
    </location>
</feature>
<dbReference type="GO" id="GO:0045179">
    <property type="term" value="C:apical cortex"/>
    <property type="evidence" value="ECO:0007669"/>
    <property type="project" value="UniProtKB-ARBA"/>
</dbReference>
<dbReference type="Proteomes" id="UP000504634">
    <property type="component" value="Unplaced"/>
</dbReference>
<evidence type="ECO:0000256" key="14">
    <source>
        <dbReference type="PROSITE-ProRule" id="PRU00377"/>
    </source>
</evidence>
<dbReference type="Pfam" id="PF00008">
    <property type="entry name" value="EGF"/>
    <property type="match status" value="5"/>
</dbReference>
<feature type="domain" description="EGF-like" evidence="19">
    <location>
        <begin position="331"/>
        <end position="372"/>
    </location>
</feature>
<dbReference type="GO" id="GO:0050793">
    <property type="term" value="P:regulation of developmental process"/>
    <property type="evidence" value="ECO:0007669"/>
    <property type="project" value="UniProtKB-ARBA"/>
</dbReference>
<dbReference type="GO" id="GO:0046331">
    <property type="term" value="P:lateral inhibition"/>
    <property type="evidence" value="ECO:0007669"/>
    <property type="project" value="UniProtKB-ARBA"/>
</dbReference>
<name>A0A6J2TGH4_DROLE</name>
<dbReference type="InterPro" id="IPR009030">
    <property type="entry name" value="Growth_fac_rcpt_cys_sf"/>
</dbReference>
<keyword evidence="16" id="KW-0175">Coiled coil</keyword>
<dbReference type="InterPro" id="IPR000152">
    <property type="entry name" value="EGF-type_Asp/Asn_hydroxyl_site"/>
</dbReference>
<dbReference type="FunFam" id="2.10.25.10:FF:000391">
    <property type="entry name" value="Weary, isoform C"/>
    <property type="match status" value="1"/>
</dbReference>
<protein>
    <recommendedName>
        <fullName evidence="15">Delta-like protein</fullName>
    </recommendedName>
</protein>
<evidence type="ECO:0000256" key="11">
    <source>
        <dbReference type="ARBA" id="ARBA00023157"/>
    </source>
</evidence>
<dbReference type="GO" id="GO:0043208">
    <property type="term" value="F:glycosphingolipid binding"/>
    <property type="evidence" value="ECO:0007669"/>
    <property type="project" value="UniProtKB-ARBA"/>
</dbReference>
<evidence type="ECO:0000256" key="4">
    <source>
        <dbReference type="ARBA" id="ARBA00022536"/>
    </source>
</evidence>
<feature type="disulfide bond" evidence="14">
    <location>
        <begin position="184"/>
        <end position="193"/>
    </location>
</feature>
<dbReference type="SMART" id="SM00051">
    <property type="entry name" value="DSL"/>
    <property type="match status" value="1"/>
</dbReference>
<evidence type="ECO:0000256" key="9">
    <source>
        <dbReference type="ARBA" id="ARBA00022989"/>
    </source>
</evidence>
<feature type="signal peptide" evidence="18">
    <location>
        <begin position="1"/>
        <end position="22"/>
    </location>
</feature>
<evidence type="ECO:0000313" key="22">
    <source>
        <dbReference type="RefSeq" id="XP_030374213.1"/>
    </source>
</evidence>
<dbReference type="InterPro" id="IPR000742">
    <property type="entry name" value="EGF"/>
</dbReference>
<feature type="disulfide bond" evidence="13">
    <location>
        <begin position="319"/>
        <end position="328"/>
    </location>
</feature>
<feature type="disulfide bond" evidence="13">
    <location>
        <begin position="443"/>
        <end position="452"/>
    </location>
</feature>
<dbReference type="GO" id="GO:0009986">
    <property type="term" value="C:cell surface"/>
    <property type="evidence" value="ECO:0007669"/>
    <property type="project" value="UniProtKB-ARBA"/>
</dbReference>
<dbReference type="PROSITE" id="PS01186">
    <property type="entry name" value="EGF_2"/>
    <property type="match status" value="7"/>
</dbReference>
<evidence type="ECO:0000256" key="7">
    <source>
        <dbReference type="ARBA" id="ARBA00022737"/>
    </source>
</evidence>
<feature type="disulfide bond" evidence="13">
    <location>
        <begin position="557"/>
        <end position="566"/>
    </location>
</feature>
<dbReference type="FunFam" id="2.10.25.10:FF:000230">
    <property type="entry name" value="Delta-like protein"/>
    <property type="match status" value="2"/>
</dbReference>
<dbReference type="AlphaFoldDB" id="A0A6J2TGH4"/>
<reference evidence="22" key="1">
    <citation type="submission" date="2025-08" db="UniProtKB">
        <authorList>
            <consortium name="RefSeq"/>
        </authorList>
    </citation>
    <scope>IDENTIFICATION</scope>
    <source>
        <strain evidence="22">11010-0011.00</strain>
        <tissue evidence="22">Whole body</tissue>
    </source>
</reference>
<dbReference type="GO" id="GO:0016330">
    <property type="term" value="P:second mitotic wave involved in compound eye morphogenesis"/>
    <property type="evidence" value="ECO:0007669"/>
    <property type="project" value="UniProtKB-ARBA"/>
</dbReference>
<keyword evidence="6 15" id="KW-0732">Signal</keyword>
<feature type="disulfide bond" evidence="13">
    <location>
        <begin position="408"/>
        <end position="417"/>
    </location>
</feature>
<comment type="subcellular location">
    <subcellularLocation>
        <location evidence="1">Cell membrane</location>
        <topology evidence="1">Single-pass type I membrane protein</topology>
    </subcellularLocation>
    <subcellularLocation>
        <location evidence="15">Membrane</location>
        <topology evidence="15">Single-pass type I membrane protein</topology>
    </subcellularLocation>
</comment>
<dbReference type="GO" id="GO:0005886">
    <property type="term" value="C:plasma membrane"/>
    <property type="evidence" value="ECO:0007669"/>
    <property type="project" value="UniProtKB-SubCell"/>
</dbReference>
<sequence>MHWIKCLLTAFICFTVIVQVHSSGNFELRLKYFSNEHGRDNEGHCCSGQTDAATGKCIGTCKTRFRVCLKHYQAKIDTTSQCTYGDVVTPILGENSVNLTDTQSFQNKGFTNPIQFAFNFAWPGTFTLIVEAWHDTNNTANARTNNLLIQRLSVQQVLEVSSEWKTNKSESQYTWLEYDFRVTCDPHYYGAGCANLCRPRDDQFGHYTCSETGEIICLTGWQGSYCDKAKCAKGCEHGHCDKPNQCICQTGWKGTLCNECEAYPGCIHGTCNKPWECICNEGWGGLFCNQDLNYCTNHRPCKNGGTCFNTGQGLYTCKCAPGFSGNDCQTEINSCDGEVNPCQNGGTCIDDPNSKRGYKCACPKGWNGRMCEDKLLTCADKPCHHGSCRNTSTNNNNSNNKQGFQCECPTGYSGVTCELHLDNCSPNPCLNGGNCQPSGKCICPSGFAGAKCEQNLDDCAGHKCQNGGTCIDLVNQYRCQCVPGFHGPRCASKVDLCLTKPCANGGSCTNLSNDYQCDCRAGFTGKDCSIDIDECGSAPCHNGGTCMNRVNSFECVCANGFRGRQCDEESYDSVTYDAHQYGATAQTRSDGLTNAQVVLIAIFSVAMPLVAVIAACVVFCMKRKRKRAQEKDDAEARKQNEQNAVATLHHNGGGVGVGVGGPAVMGTLGVKRGSNSGLTFDNSNPNIIKNTWDKSVNNICASAAAAAAAADECLMYGGALSNYGADNNANSEFCGVGQIAPLQRAKSQKQLNTDPTLMHRASQLLSAGAAAAAAAAAAATASSQSSQTKDYSGASNGAGPAESKRISVLGESSYCSQRWPSLAAAGVAGACSSQMMATGSGAAATQRTVVCGTPHM</sequence>
<dbReference type="PROSITE" id="PS51051">
    <property type="entry name" value="DSL"/>
    <property type="match status" value="1"/>
</dbReference>
<dbReference type="Gene3D" id="2.10.25.140">
    <property type="match status" value="1"/>
</dbReference>
<keyword evidence="3" id="KW-1003">Cell membrane</keyword>
<keyword evidence="11 13" id="KW-1015">Disulfide bond</keyword>
<feature type="domain" description="EGF-like" evidence="19">
    <location>
        <begin position="379"/>
        <end position="418"/>
    </location>
</feature>
<feature type="domain" description="DSL" evidence="20">
    <location>
        <begin position="182"/>
        <end position="226"/>
    </location>
</feature>
<organism evidence="21 22">
    <name type="scientific">Drosophila lebanonensis</name>
    <name type="common">Fruit fly</name>
    <name type="synonym">Scaptodrosophila lebanonensis</name>
    <dbReference type="NCBI Taxonomy" id="7225"/>
    <lineage>
        <taxon>Eukaryota</taxon>
        <taxon>Metazoa</taxon>
        <taxon>Ecdysozoa</taxon>
        <taxon>Arthropoda</taxon>
        <taxon>Hexapoda</taxon>
        <taxon>Insecta</taxon>
        <taxon>Pterygota</taxon>
        <taxon>Neoptera</taxon>
        <taxon>Endopterygota</taxon>
        <taxon>Diptera</taxon>
        <taxon>Brachycera</taxon>
        <taxon>Muscomorpha</taxon>
        <taxon>Ephydroidea</taxon>
        <taxon>Drosophilidae</taxon>
        <taxon>Scaptodrosophila</taxon>
    </lineage>
</organism>
<dbReference type="GO" id="GO:0036011">
    <property type="term" value="P:imaginal disc-derived leg segmentation"/>
    <property type="evidence" value="ECO:0007669"/>
    <property type="project" value="UniProtKB-ARBA"/>
</dbReference>
<feature type="disulfide bond" evidence="13">
    <location>
        <begin position="362"/>
        <end position="371"/>
    </location>
</feature>
<accession>A0A6J2TGH4</accession>
<dbReference type="PROSITE" id="PS01187">
    <property type="entry name" value="EGF_CA"/>
    <property type="match status" value="1"/>
</dbReference>
<keyword evidence="7 15" id="KW-0677">Repeat</keyword>
<dbReference type="SUPFAM" id="SSF57184">
    <property type="entry name" value="Growth factor receptor domain"/>
    <property type="match status" value="1"/>
</dbReference>
<dbReference type="Gene3D" id="2.60.40.3510">
    <property type="match status" value="1"/>
</dbReference>
<evidence type="ECO:0000256" key="1">
    <source>
        <dbReference type="ARBA" id="ARBA00004251"/>
    </source>
</evidence>
<dbReference type="GO" id="GO:0008587">
    <property type="term" value="P:imaginal disc-derived wing margin morphogenesis"/>
    <property type="evidence" value="ECO:0007669"/>
    <property type="project" value="UniProtKB-ARBA"/>
</dbReference>
<feature type="domain" description="EGF-like" evidence="19">
    <location>
        <begin position="531"/>
        <end position="567"/>
    </location>
</feature>
<dbReference type="GO" id="GO:0042063">
    <property type="term" value="P:gliogenesis"/>
    <property type="evidence" value="ECO:0007669"/>
    <property type="project" value="UniProtKB-ARBA"/>
</dbReference>
<evidence type="ECO:0000256" key="2">
    <source>
        <dbReference type="ARBA" id="ARBA00022473"/>
    </source>
</evidence>
<keyword evidence="5 15" id="KW-0812">Transmembrane</keyword>
<dbReference type="PROSITE" id="PS50026">
    <property type="entry name" value="EGF_3"/>
    <property type="match status" value="7"/>
</dbReference>
<evidence type="ECO:0000259" key="20">
    <source>
        <dbReference type="PROSITE" id="PS51051"/>
    </source>
</evidence>
<dbReference type="PANTHER" id="PTHR12916">
    <property type="entry name" value="CYTOCHROME C OXIDASE POLYPEPTIDE VIC-2"/>
    <property type="match status" value="1"/>
</dbReference>
<keyword evidence="9 15" id="KW-1133">Transmembrane helix</keyword>
<feature type="transmembrane region" description="Helical" evidence="17">
    <location>
        <begin position="597"/>
        <end position="621"/>
    </location>
</feature>
<dbReference type="InterPro" id="IPR001881">
    <property type="entry name" value="EGF-like_Ca-bd_dom"/>
</dbReference>
<feature type="chain" id="PRO_5027065016" description="Delta-like protein" evidence="18">
    <location>
        <begin position="23"/>
        <end position="856"/>
    </location>
</feature>
<feature type="domain" description="EGF-like" evidence="19">
    <location>
        <begin position="291"/>
        <end position="329"/>
    </location>
</feature>
<feature type="disulfide bond" evidence="14">
    <location>
        <begin position="217"/>
        <end position="226"/>
    </location>
</feature>
<dbReference type="Pfam" id="PF07657">
    <property type="entry name" value="MNNL"/>
    <property type="match status" value="1"/>
</dbReference>
<evidence type="ECO:0000256" key="18">
    <source>
        <dbReference type="SAM" id="SignalP"/>
    </source>
</evidence>
<evidence type="ECO:0000256" key="15">
    <source>
        <dbReference type="RuleBase" id="RU280815"/>
    </source>
</evidence>
<evidence type="ECO:0000256" key="5">
    <source>
        <dbReference type="ARBA" id="ARBA00022692"/>
    </source>
</evidence>
<dbReference type="GeneID" id="115623809"/>
<feature type="disulfide bond" evidence="14">
    <location>
        <begin position="197"/>
        <end position="209"/>
    </location>
</feature>
<dbReference type="PANTHER" id="PTHR12916:SF4">
    <property type="entry name" value="UNINFLATABLE, ISOFORM C"/>
    <property type="match status" value="1"/>
</dbReference>
<dbReference type="InterPro" id="IPR001774">
    <property type="entry name" value="DSL"/>
</dbReference>
<feature type="coiled-coil region" evidence="16">
    <location>
        <begin position="624"/>
        <end position="651"/>
    </location>
</feature>
<keyword evidence="21" id="KW-1185">Reference proteome</keyword>
<proteinExistence type="predicted"/>
<dbReference type="GO" id="GO:0048100">
    <property type="term" value="P:wing disc anterior/posterior pattern formation"/>
    <property type="evidence" value="ECO:0007669"/>
    <property type="project" value="UniProtKB-ARBA"/>
</dbReference>
<dbReference type="GO" id="GO:0000902">
    <property type="term" value="P:cell morphogenesis"/>
    <property type="evidence" value="ECO:0007669"/>
    <property type="project" value="UniProtKB-ARBA"/>
</dbReference>
<dbReference type="FunFam" id="2.10.25.140:FF:000001">
    <property type="entry name" value="Delta-like protein"/>
    <property type="match status" value="1"/>
</dbReference>
<evidence type="ECO:0000259" key="19">
    <source>
        <dbReference type="PROSITE" id="PS50026"/>
    </source>
</evidence>
<dbReference type="GO" id="GO:0048018">
    <property type="term" value="F:receptor ligand activity"/>
    <property type="evidence" value="ECO:0007669"/>
    <property type="project" value="UniProtKB-ARBA"/>
</dbReference>
<keyword evidence="2 15" id="KW-0217">Developmental protein</keyword>
<dbReference type="PROSITE" id="PS00022">
    <property type="entry name" value="EGF_1"/>
    <property type="match status" value="8"/>
</dbReference>
<feature type="disulfide bond" evidence="13">
    <location>
        <begin position="481"/>
        <end position="490"/>
    </location>
</feature>
<dbReference type="CTD" id="42313"/>
<dbReference type="GO" id="GO:0035214">
    <property type="term" value="P:eye-antennal disc development"/>
    <property type="evidence" value="ECO:0007669"/>
    <property type="project" value="UniProtKB-ARBA"/>
</dbReference>
<dbReference type="SMART" id="SM00181">
    <property type="entry name" value="EGF"/>
    <property type="match status" value="10"/>
</dbReference>
<evidence type="ECO:0000313" key="21">
    <source>
        <dbReference type="Proteomes" id="UP000504634"/>
    </source>
</evidence>
<dbReference type="OrthoDB" id="283575at2759"/>
<comment type="caution">
    <text evidence="13">Lacks conserved residue(s) required for the propagation of feature annotation.</text>
</comment>
<dbReference type="Gene3D" id="2.10.25.10">
    <property type="entry name" value="Laminin"/>
    <property type="match status" value="8"/>
</dbReference>
<evidence type="ECO:0000256" key="6">
    <source>
        <dbReference type="ARBA" id="ARBA00022729"/>
    </source>
</evidence>
<dbReference type="RefSeq" id="XP_030374213.1">
    <property type="nucleotide sequence ID" value="XM_030518353.1"/>
</dbReference>
<dbReference type="GO" id="GO:0048666">
    <property type="term" value="P:neuron development"/>
    <property type="evidence" value="ECO:0007669"/>
    <property type="project" value="UniProtKB-ARBA"/>
</dbReference>
<keyword evidence="8" id="KW-0106">Calcium</keyword>
<dbReference type="GO" id="GO:0030718">
    <property type="term" value="P:germ-line stem cell population maintenance"/>
    <property type="evidence" value="ECO:0007669"/>
    <property type="project" value="UniProtKB-ARBA"/>
</dbReference>
<keyword evidence="12" id="KW-0325">Glycoprotein</keyword>
<evidence type="ECO:0000256" key="13">
    <source>
        <dbReference type="PROSITE-ProRule" id="PRU00076"/>
    </source>
</evidence>
<dbReference type="Pfam" id="PF01414">
    <property type="entry name" value="DSL"/>
    <property type="match status" value="1"/>
</dbReference>
<feature type="domain" description="EGF-like" evidence="19">
    <location>
        <begin position="420"/>
        <end position="453"/>
    </location>
</feature>
<evidence type="ECO:0000256" key="8">
    <source>
        <dbReference type="ARBA" id="ARBA00022837"/>
    </source>
</evidence>
<dbReference type="GO" id="GO:0007219">
    <property type="term" value="P:Notch signaling pathway"/>
    <property type="evidence" value="ECO:0007669"/>
    <property type="project" value="InterPro"/>
</dbReference>
<dbReference type="SMART" id="SM00179">
    <property type="entry name" value="EGF_CA"/>
    <property type="match status" value="6"/>
</dbReference>
<feature type="disulfide bond" evidence="13">
    <location>
        <begin position="519"/>
        <end position="528"/>
    </location>
</feature>
<dbReference type="CDD" id="cd00054">
    <property type="entry name" value="EGF_CA"/>
    <property type="match status" value="5"/>
</dbReference>